<sequence>MVSTNSTKRINHCTIGKLLIHTLPLWHNFRNLKNFIKEPSYAQSINEINKSGTVYGQVLFNLHCLPKLAH</sequence>
<proteinExistence type="predicted"/>
<dbReference type="AlphaFoldDB" id="A0A2P2IJ25"/>
<evidence type="ECO:0000313" key="1">
    <source>
        <dbReference type="EMBL" id="MBW81224.1"/>
    </source>
</evidence>
<accession>A0A2P2IJ25</accession>
<protein>
    <submittedName>
        <fullName evidence="1">Uncharacterized protein</fullName>
    </submittedName>
</protein>
<dbReference type="EMBL" id="GGEC01000741">
    <property type="protein sequence ID" value="MBW81224.1"/>
    <property type="molecule type" value="Transcribed_RNA"/>
</dbReference>
<reference evidence="1" key="1">
    <citation type="submission" date="2018-02" db="EMBL/GenBank/DDBJ databases">
        <title>Rhizophora mucronata_Transcriptome.</title>
        <authorList>
            <person name="Meera S.P."/>
            <person name="Sreeshan A."/>
            <person name="Augustine A."/>
        </authorList>
    </citation>
    <scope>NUCLEOTIDE SEQUENCE</scope>
    <source>
        <tissue evidence="1">Leaf</tissue>
    </source>
</reference>
<organism evidence="1">
    <name type="scientific">Rhizophora mucronata</name>
    <name type="common">Asiatic mangrove</name>
    <dbReference type="NCBI Taxonomy" id="61149"/>
    <lineage>
        <taxon>Eukaryota</taxon>
        <taxon>Viridiplantae</taxon>
        <taxon>Streptophyta</taxon>
        <taxon>Embryophyta</taxon>
        <taxon>Tracheophyta</taxon>
        <taxon>Spermatophyta</taxon>
        <taxon>Magnoliopsida</taxon>
        <taxon>eudicotyledons</taxon>
        <taxon>Gunneridae</taxon>
        <taxon>Pentapetalae</taxon>
        <taxon>rosids</taxon>
        <taxon>fabids</taxon>
        <taxon>Malpighiales</taxon>
        <taxon>Rhizophoraceae</taxon>
        <taxon>Rhizophora</taxon>
    </lineage>
</organism>
<name>A0A2P2IJ25_RHIMU</name>